<dbReference type="Proteomes" id="UP000199518">
    <property type="component" value="Unassembled WGS sequence"/>
</dbReference>
<accession>A0A1I3B5A3</accession>
<evidence type="ECO:0000313" key="2">
    <source>
        <dbReference type="Proteomes" id="UP000199518"/>
    </source>
</evidence>
<organism evidence="1 2">
    <name type="scientific">Planctomicrobium piriforme</name>
    <dbReference type="NCBI Taxonomy" id="1576369"/>
    <lineage>
        <taxon>Bacteria</taxon>
        <taxon>Pseudomonadati</taxon>
        <taxon>Planctomycetota</taxon>
        <taxon>Planctomycetia</taxon>
        <taxon>Planctomycetales</taxon>
        <taxon>Planctomycetaceae</taxon>
        <taxon>Planctomicrobium</taxon>
    </lineage>
</organism>
<reference evidence="2" key="1">
    <citation type="submission" date="2016-10" db="EMBL/GenBank/DDBJ databases">
        <authorList>
            <person name="Varghese N."/>
            <person name="Submissions S."/>
        </authorList>
    </citation>
    <scope>NUCLEOTIDE SEQUENCE [LARGE SCALE GENOMIC DNA]</scope>
    <source>
        <strain evidence="2">DSM 26348</strain>
    </source>
</reference>
<gene>
    <name evidence="1" type="ORF">SAMN05421753_101247</name>
</gene>
<name>A0A1I3B5A3_9PLAN</name>
<evidence type="ECO:0000313" key="1">
    <source>
        <dbReference type="EMBL" id="SFH57488.1"/>
    </source>
</evidence>
<proteinExistence type="predicted"/>
<protein>
    <submittedName>
        <fullName evidence="1">Uncharacterized protein</fullName>
    </submittedName>
</protein>
<keyword evidence="2" id="KW-1185">Reference proteome</keyword>
<dbReference type="EMBL" id="FOQD01000001">
    <property type="protein sequence ID" value="SFH57488.1"/>
    <property type="molecule type" value="Genomic_DNA"/>
</dbReference>
<dbReference type="AlphaFoldDB" id="A0A1I3B5A3"/>
<sequence length="31" mass="3543">MSMPRWVRGAICRTSQEVAVMAKLAVHRDQD</sequence>